<dbReference type="EMBL" id="JACIJC010000001">
    <property type="protein sequence ID" value="MBB5684260.1"/>
    <property type="molecule type" value="Genomic_DNA"/>
</dbReference>
<sequence>MSAEKPDLSDPEYARFAWGRYWRLMRWMALAAAIAVGAAVGILRATYGPLPIHMLIATILGVGLTVLLGTALMGLVFLSAGSGHDETIQDYSEGPDR</sequence>
<dbReference type="RefSeq" id="WP_184014501.1">
    <property type="nucleotide sequence ID" value="NZ_JACIJC010000001.1"/>
</dbReference>
<organism evidence="2 3">
    <name type="scientific">Sphingobium boeckii</name>
    <dbReference type="NCBI Taxonomy" id="1082345"/>
    <lineage>
        <taxon>Bacteria</taxon>
        <taxon>Pseudomonadati</taxon>
        <taxon>Pseudomonadota</taxon>
        <taxon>Alphaproteobacteria</taxon>
        <taxon>Sphingomonadales</taxon>
        <taxon>Sphingomonadaceae</taxon>
        <taxon>Sphingobium</taxon>
    </lineage>
</organism>
<evidence type="ECO:0000313" key="3">
    <source>
        <dbReference type="Proteomes" id="UP000549617"/>
    </source>
</evidence>
<name>A0A7W9EDS2_9SPHN</name>
<feature type="transmembrane region" description="Helical" evidence="1">
    <location>
        <begin position="55"/>
        <end position="78"/>
    </location>
</feature>
<proteinExistence type="predicted"/>
<keyword evidence="3" id="KW-1185">Reference proteome</keyword>
<keyword evidence="1" id="KW-0812">Transmembrane</keyword>
<gene>
    <name evidence="2" type="ORF">FHS49_000251</name>
</gene>
<dbReference type="AlphaFoldDB" id="A0A7W9EDS2"/>
<comment type="caution">
    <text evidence="2">The sequence shown here is derived from an EMBL/GenBank/DDBJ whole genome shotgun (WGS) entry which is preliminary data.</text>
</comment>
<evidence type="ECO:0000256" key="1">
    <source>
        <dbReference type="SAM" id="Phobius"/>
    </source>
</evidence>
<feature type="transmembrane region" description="Helical" evidence="1">
    <location>
        <begin position="24"/>
        <end position="43"/>
    </location>
</feature>
<protein>
    <submittedName>
        <fullName evidence="2">Uncharacterized protein (DUF2062 family)</fullName>
    </submittedName>
</protein>
<keyword evidence="1" id="KW-0472">Membrane</keyword>
<evidence type="ECO:0000313" key="2">
    <source>
        <dbReference type="EMBL" id="MBB5684260.1"/>
    </source>
</evidence>
<reference evidence="2 3" key="1">
    <citation type="submission" date="2020-08" db="EMBL/GenBank/DDBJ databases">
        <title>Genomic Encyclopedia of Type Strains, Phase IV (KMG-IV): sequencing the most valuable type-strain genomes for metagenomic binning, comparative biology and taxonomic classification.</title>
        <authorList>
            <person name="Goeker M."/>
        </authorList>
    </citation>
    <scope>NUCLEOTIDE SEQUENCE [LARGE SCALE GENOMIC DNA]</scope>
    <source>
        <strain evidence="2 3">DSM 25079</strain>
    </source>
</reference>
<keyword evidence="1" id="KW-1133">Transmembrane helix</keyword>
<dbReference type="Proteomes" id="UP000549617">
    <property type="component" value="Unassembled WGS sequence"/>
</dbReference>
<accession>A0A7W9EDS2</accession>